<dbReference type="OrthoDB" id="9812484at2"/>
<dbReference type="RefSeq" id="WP_107137992.1">
    <property type="nucleotide sequence ID" value="NZ_PYSV01000008.1"/>
</dbReference>
<organism evidence="1 2">
    <name type="scientific">Deinococcus arcticus</name>
    <dbReference type="NCBI Taxonomy" id="2136176"/>
    <lineage>
        <taxon>Bacteria</taxon>
        <taxon>Thermotogati</taxon>
        <taxon>Deinococcota</taxon>
        <taxon>Deinococci</taxon>
        <taxon>Deinococcales</taxon>
        <taxon>Deinococcaceae</taxon>
        <taxon>Deinococcus</taxon>
    </lineage>
</organism>
<comment type="caution">
    <text evidence="1">The sequence shown here is derived from an EMBL/GenBank/DDBJ whole genome shotgun (WGS) entry which is preliminary data.</text>
</comment>
<evidence type="ECO:0008006" key="3">
    <source>
        <dbReference type="Google" id="ProtNLM"/>
    </source>
</evidence>
<accession>A0A2T3W8H5</accession>
<name>A0A2T3W8H5_9DEIO</name>
<dbReference type="Gene3D" id="1.10.357.10">
    <property type="entry name" value="Tetracycline Repressor, domain 2"/>
    <property type="match status" value="1"/>
</dbReference>
<reference evidence="1 2" key="1">
    <citation type="submission" date="2018-03" db="EMBL/GenBank/DDBJ databases">
        <title>Draft genome of Deinococcus sp. OD32.</title>
        <authorList>
            <person name="Wang X.-P."/>
            <person name="Du Z.-J."/>
        </authorList>
    </citation>
    <scope>NUCLEOTIDE SEQUENCE [LARGE SCALE GENOMIC DNA]</scope>
    <source>
        <strain evidence="1 2">OD32</strain>
    </source>
</reference>
<dbReference type="SUPFAM" id="SSF46689">
    <property type="entry name" value="Homeodomain-like"/>
    <property type="match status" value="1"/>
</dbReference>
<dbReference type="AlphaFoldDB" id="A0A2T3W8H5"/>
<dbReference type="InterPro" id="IPR009057">
    <property type="entry name" value="Homeodomain-like_sf"/>
</dbReference>
<sequence>MARTSKTDWLDAGLGVLTAQGEGGLTVEGLSTFMGLTKGSFYHHFASLSAYKAALLTHLDHVGFADVVNTIDPRLPPAGQLQALTEQISRRNPAEDRAVRLWAERDPGARELVRPVDERRLQYLGELFTAIVGDPHQGRLLARLGYAVYLGAAQMHPPIQGEEYRQISTLLYQLLPGRAAPLPEP</sequence>
<gene>
    <name evidence="1" type="ORF">C8263_10075</name>
</gene>
<keyword evidence="2" id="KW-1185">Reference proteome</keyword>
<dbReference type="EMBL" id="PYSV01000008">
    <property type="protein sequence ID" value="PTA68053.1"/>
    <property type="molecule type" value="Genomic_DNA"/>
</dbReference>
<protein>
    <recommendedName>
        <fullName evidence="3">TetR family transcriptional regulator</fullName>
    </recommendedName>
</protein>
<evidence type="ECO:0000313" key="1">
    <source>
        <dbReference type="EMBL" id="PTA68053.1"/>
    </source>
</evidence>
<proteinExistence type="predicted"/>
<evidence type="ECO:0000313" key="2">
    <source>
        <dbReference type="Proteomes" id="UP000240317"/>
    </source>
</evidence>
<dbReference type="Proteomes" id="UP000240317">
    <property type="component" value="Unassembled WGS sequence"/>
</dbReference>